<sequence length="326" mass="35354">MRGPAMIQAILCSLTFAVGNAAKDDPDYNPSLNFRPDNVTLSDLYYWVGSYYNGTTDVEILPYAGLASTYSSLCPNIANTTVTKQYDTVLALTEPSTYNVGYEPVNAFLTLWPNNFNFSALPTYSGGTLQLDAELEFGLFSSEPTYQVDGKVDNNFNWTLNATTGPPYRLSSNLAGYEGQGEFISNFTSCNDSDTVAWDFFLAPWDINAAGGYLPGAALDLHFDGKTANLSLNGYFIGYEVFKEGTKTISSSMLAVGEIKLRFLGVLDAYHSDVLANNTATPTWLRTVGFQNNSLNVGYTSTANSVSEGRAVSATIIALTVMIGLF</sequence>
<evidence type="ECO:0000313" key="3">
    <source>
        <dbReference type="Proteomes" id="UP000068243"/>
    </source>
</evidence>
<dbReference type="VEuPathDB" id="FungiDB:An11g04240"/>
<protein>
    <submittedName>
        <fullName evidence="2">Unnamed protein product</fullName>
    </submittedName>
</protein>
<evidence type="ECO:0000313" key="2">
    <source>
        <dbReference type="EMBL" id="GAQ42287.1"/>
    </source>
</evidence>
<dbReference type="AlphaFoldDB" id="A0A100IJA1"/>
<dbReference type="VEuPathDB" id="FungiDB:ASPNIDRAFT2_39022"/>
<dbReference type="OMA" id="LAPWDIN"/>
<proteinExistence type="predicted"/>
<dbReference type="EMBL" id="BCMY01000007">
    <property type="protein sequence ID" value="GAQ42287.1"/>
    <property type="molecule type" value="Genomic_DNA"/>
</dbReference>
<dbReference type="OrthoDB" id="5054768at2759"/>
<organism evidence="2 3">
    <name type="scientific">Aspergillus niger</name>
    <dbReference type="NCBI Taxonomy" id="5061"/>
    <lineage>
        <taxon>Eukaryota</taxon>
        <taxon>Fungi</taxon>
        <taxon>Dikarya</taxon>
        <taxon>Ascomycota</taxon>
        <taxon>Pezizomycotina</taxon>
        <taxon>Eurotiomycetes</taxon>
        <taxon>Eurotiomycetidae</taxon>
        <taxon>Eurotiales</taxon>
        <taxon>Aspergillaceae</taxon>
        <taxon>Aspergillus</taxon>
        <taxon>Aspergillus subgen. Circumdati</taxon>
    </lineage>
</organism>
<reference evidence="3" key="1">
    <citation type="journal article" date="2016" name="Genome Announc.">
        <title>Draft genome sequence of Aspergillus niger strain An76.</title>
        <authorList>
            <person name="Gong W."/>
            <person name="Cheng Z."/>
            <person name="Zhang H."/>
            <person name="Liu L."/>
            <person name="Gao P."/>
            <person name="Wang L."/>
        </authorList>
    </citation>
    <scope>NUCLEOTIDE SEQUENCE [LARGE SCALE GENOMIC DNA]</scope>
    <source>
        <strain evidence="3">An76</strain>
    </source>
</reference>
<evidence type="ECO:0000256" key="1">
    <source>
        <dbReference type="SAM" id="SignalP"/>
    </source>
</evidence>
<accession>A0A100IJA1</accession>
<comment type="caution">
    <text evidence="2">The sequence shown here is derived from an EMBL/GenBank/DDBJ whole genome shotgun (WGS) entry which is preliminary data.</text>
</comment>
<name>A0A100IJA1_ASPNG</name>
<feature type="signal peptide" evidence="1">
    <location>
        <begin position="1"/>
        <end position="21"/>
    </location>
</feature>
<keyword evidence="1" id="KW-0732">Signal</keyword>
<gene>
    <name evidence="2" type="ORF">ABL_04948</name>
</gene>
<dbReference type="VEuPathDB" id="FungiDB:M747DRAFT_349922"/>
<dbReference type="VEuPathDB" id="FungiDB:ATCC64974_90320"/>
<feature type="chain" id="PRO_5007087467" evidence="1">
    <location>
        <begin position="22"/>
        <end position="326"/>
    </location>
</feature>
<dbReference type="Proteomes" id="UP000068243">
    <property type="component" value="Unassembled WGS sequence"/>
</dbReference>